<proteinExistence type="predicted"/>
<evidence type="ECO:0000313" key="14">
    <source>
        <dbReference type="Proteomes" id="UP000295247"/>
    </source>
</evidence>
<dbReference type="GO" id="GO:0015344">
    <property type="term" value="F:siderophore uptake transmembrane transporter activity"/>
    <property type="evidence" value="ECO:0007669"/>
    <property type="project" value="TreeGrafter"/>
</dbReference>
<evidence type="ECO:0000256" key="5">
    <source>
        <dbReference type="ARBA" id="ARBA00022692"/>
    </source>
</evidence>
<accession>A0A4R4ABD2</accession>
<dbReference type="InterPro" id="IPR039426">
    <property type="entry name" value="TonB-dep_rcpt-like"/>
</dbReference>
<reference evidence="13 14" key="1">
    <citation type="submission" date="2019-03" db="EMBL/GenBank/DDBJ databases">
        <title>Genomic Encyclopedia of Type Strains, Phase IV (KMG-IV): sequencing the most valuable type-strain genomes for metagenomic binning, comparative biology and taxonomic classification.</title>
        <authorList>
            <person name="Goeker M."/>
        </authorList>
    </citation>
    <scope>NUCLEOTIDE SEQUENCE [LARGE SCALE GENOMIC DNA]</scope>
    <source>
        <strain evidence="13 14">DSM 203</strain>
    </source>
</reference>
<evidence type="ECO:0000256" key="7">
    <source>
        <dbReference type="ARBA" id="ARBA00023004"/>
    </source>
</evidence>
<dbReference type="InterPro" id="IPR000531">
    <property type="entry name" value="Beta-barrel_TonB"/>
</dbReference>
<dbReference type="PANTHER" id="PTHR32552:SF89">
    <property type="entry name" value="CATECHOLATE SIDEROPHORE RECEPTOR FIU"/>
    <property type="match status" value="1"/>
</dbReference>
<evidence type="ECO:0000313" key="13">
    <source>
        <dbReference type="EMBL" id="TCW36318.1"/>
    </source>
</evidence>
<organism evidence="13 14">
    <name type="scientific">Marichromatium gracile</name>
    <name type="common">Chromatium gracile</name>
    <dbReference type="NCBI Taxonomy" id="1048"/>
    <lineage>
        <taxon>Bacteria</taxon>
        <taxon>Pseudomonadati</taxon>
        <taxon>Pseudomonadota</taxon>
        <taxon>Gammaproteobacteria</taxon>
        <taxon>Chromatiales</taxon>
        <taxon>Chromatiaceae</taxon>
        <taxon>Marichromatium</taxon>
    </lineage>
</organism>
<feature type="domain" description="TonB-dependent receptor-like beta-barrel" evidence="12">
    <location>
        <begin position="266"/>
        <end position="699"/>
    </location>
</feature>
<dbReference type="Pfam" id="PF00593">
    <property type="entry name" value="TonB_dep_Rec_b-barrel"/>
    <property type="match status" value="1"/>
</dbReference>
<sequence length="738" mass="80633">MDETPRMRTLGCCLAPLCWPLAAGAEPAQPLPAIEISATRIASDAGDYATTELDGATLEARGGAAQVNPYRALDLTPSVNRAEADPNALSTEQQTLRLRAIAASTATGLAVTIEGTPSSTSAGRGGVGNLYDLENLERLTLWRGPQPAGVGLGVGNLAGSLALGLRAPRQQPGVMARVARADHDFHRLFARLDSGTIGAAASRLFLSASSAAGEQWRGPGGQSRDTLNLGWAQPLGADLSLSLYGAHNRFHSDAYRPLTHAESQDLERYGTLGYHATLTGSAREDANYYAYNTQHYTEDNLLATLSWQLGPRARLQLRPYWLETRGERLTGKRTGITRVEVDQRQYGAVAELQLELDAATLTLGHWSQRLSSMPPPLSQRLYTVDAEGALRFSRWGILAEQGERAYESPFAMIEGERRGWRYTLGTRYLRLRLPAITGYDASALPDLDHGAALDLDPPVDPALGTAPVTLAAWLPSLSLSRELTPGLEARLALGRTIGNPWLGPLYSGYMNARERFEAAGIDLQSLWQRLRFERAETIEAGLRWRHGNLTLAPTLYWGRLRDKQVMAYDPALDLSYLQGGVRAHTQGAELEAHWRADAHWNLVASLSWNRSRLDTDIRTAADSLLATRGNQVPDAPEWLASLALEYRHGPWTLTPVVRHVGRRYGDAANTEPVDAHTLFDLGLGYRHRAMSLSLAVDNLFDTRYVAVIDAGRDDAQPGTIGYYPGAPRTLSLTLTMQL</sequence>
<evidence type="ECO:0000256" key="2">
    <source>
        <dbReference type="ARBA" id="ARBA00022448"/>
    </source>
</evidence>
<evidence type="ECO:0000256" key="3">
    <source>
        <dbReference type="ARBA" id="ARBA00022452"/>
    </source>
</evidence>
<dbReference type="PANTHER" id="PTHR32552">
    <property type="entry name" value="FERRICHROME IRON RECEPTOR-RELATED"/>
    <property type="match status" value="1"/>
</dbReference>
<dbReference type="AlphaFoldDB" id="A0A4R4ABD2"/>
<keyword evidence="4" id="KW-0410">Iron transport</keyword>
<evidence type="ECO:0000256" key="1">
    <source>
        <dbReference type="ARBA" id="ARBA00004571"/>
    </source>
</evidence>
<dbReference type="GO" id="GO:0009279">
    <property type="term" value="C:cell outer membrane"/>
    <property type="evidence" value="ECO:0007669"/>
    <property type="project" value="UniProtKB-SubCell"/>
</dbReference>
<keyword evidence="7" id="KW-0408">Iron</keyword>
<comment type="subcellular location">
    <subcellularLocation>
        <location evidence="1">Cell outer membrane</location>
        <topology evidence="1">Multi-pass membrane protein</topology>
    </subcellularLocation>
</comment>
<dbReference type="Gene3D" id="2.40.170.20">
    <property type="entry name" value="TonB-dependent receptor, beta-barrel domain"/>
    <property type="match status" value="1"/>
</dbReference>
<evidence type="ECO:0000256" key="10">
    <source>
        <dbReference type="ARBA" id="ARBA00023136"/>
    </source>
</evidence>
<evidence type="ECO:0000256" key="9">
    <source>
        <dbReference type="ARBA" id="ARBA00023077"/>
    </source>
</evidence>
<evidence type="ECO:0000256" key="8">
    <source>
        <dbReference type="ARBA" id="ARBA00023065"/>
    </source>
</evidence>
<keyword evidence="9" id="KW-0798">TonB box</keyword>
<dbReference type="SUPFAM" id="SSF56935">
    <property type="entry name" value="Porins"/>
    <property type="match status" value="1"/>
</dbReference>
<keyword evidence="10" id="KW-0472">Membrane</keyword>
<keyword evidence="5" id="KW-0812">Transmembrane</keyword>
<keyword evidence="6" id="KW-0732">Signal</keyword>
<evidence type="ECO:0000256" key="11">
    <source>
        <dbReference type="ARBA" id="ARBA00023237"/>
    </source>
</evidence>
<name>A0A4R4ABD2_MARGR</name>
<dbReference type="Proteomes" id="UP000295247">
    <property type="component" value="Unassembled WGS sequence"/>
</dbReference>
<keyword evidence="8" id="KW-0406">Ion transport</keyword>
<keyword evidence="13" id="KW-0675">Receptor</keyword>
<keyword evidence="3" id="KW-1134">Transmembrane beta strand</keyword>
<protein>
    <submittedName>
        <fullName evidence="13">Iron complex outermembrane receptor protein</fullName>
    </submittedName>
</protein>
<gene>
    <name evidence="13" type="ORF">EDC29_104105</name>
</gene>
<evidence type="ECO:0000259" key="12">
    <source>
        <dbReference type="Pfam" id="PF00593"/>
    </source>
</evidence>
<keyword evidence="11" id="KW-0998">Cell outer membrane</keyword>
<dbReference type="InterPro" id="IPR036942">
    <property type="entry name" value="Beta-barrel_TonB_sf"/>
</dbReference>
<keyword evidence="2" id="KW-0813">Transport</keyword>
<dbReference type="EMBL" id="SMDC01000004">
    <property type="protein sequence ID" value="TCW36318.1"/>
    <property type="molecule type" value="Genomic_DNA"/>
</dbReference>
<comment type="caution">
    <text evidence="13">The sequence shown here is derived from an EMBL/GenBank/DDBJ whole genome shotgun (WGS) entry which is preliminary data.</text>
</comment>
<evidence type="ECO:0000256" key="4">
    <source>
        <dbReference type="ARBA" id="ARBA00022496"/>
    </source>
</evidence>
<evidence type="ECO:0000256" key="6">
    <source>
        <dbReference type="ARBA" id="ARBA00022729"/>
    </source>
</evidence>